<dbReference type="InterPro" id="IPR036909">
    <property type="entry name" value="Cyt_c-like_dom_sf"/>
</dbReference>
<evidence type="ECO:0000313" key="7">
    <source>
        <dbReference type="Proteomes" id="UP001499852"/>
    </source>
</evidence>
<evidence type="ECO:0000259" key="5">
    <source>
        <dbReference type="PROSITE" id="PS51007"/>
    </source>
</evidence>
<keyword evidence="7" id="KW-1185">Reference proteome</keyword>
<dbReference type="InterPro" id="IPR011041">
    <property type="entry name" value="Quinoprot_gluc/sorb_DH_b-prop"/>
</dbReference>
<reference evidence="7" key="1">
    <citation type="journal article" date="2019" name="Int. J. Syst. Evol. Microbiol.">
        <title>The Global Catalogue of Microorganisms (GCM) 10K type strain sequencing project: providing services to taxonomists for standard genome sequencing and annotation.</title>
        <authorList>
            <consortium name="The Broad Institute Genomics Platform"/>
            <consortium name="The Broad Institute Genome Sequencing Center for Infectious Disease"/>
            <person name="Wu L."/>
            <person name="Ma J."/>
        </authorList>
    </citation>
    <scope>NUCLEOTIDE SEQUENCE [LARGE SCALE GENOMIC DNA]</scope>
    <source>
        <strain evidence="7">JCM 18053</strain>
    </source>
</reference>
<dbReference type="Gene3D" id="1.10.760.10">
    <property type="entry name" value="Cytochrome c-like domain"/>
    <property type="match status" value="1"/>
</dbReference>
<comment type="caution">
    <text evidence="6">The sequence shown here is derived from an EMBL/GenBank/DDBJ whole genome shotgun (WGS) entry which is preliminary data.</text>
</comment>
<keyword evidence="3 4" id="KW-0408">Iron</keyword>
<keyword evidence="2 4" id="KW-0479">Metal-binding</keyword>
<organism evidence="6 7">
    <name type="scientific">Prosthecobacter algae</name>
    <dbReference type="NCBI Taxonomy" id="1144682"/>
    <lineage>
        <taxon>Bacteria</taxon>
        <taxon>Pseudomonadati</taxon>
        <taxon>Verrucomicrobiota</taxon>
        <taxon>Verrucomicrobiia</taxon>
        <taxon>Verrucomicrobiales</taxon>
        <taxon>Verrucomicrobiaceae</taxon>
        <taxon>Prosthecobacter</taxon>
    </lineage>
</organism>
<protein>
    <recommendedName>
        <fullName evidence="5">Cytochrome c domain-containing protein</fullName>
    </recommendedName>
</protein>
<dbReference type="PANTHER" id="PTHR33546:SF1">
    <property type="entry name" value="LARGE, MULTIFUNCTIONAL SECRETED PROTEIN"/>
    <property type="match status" value="1"/>
</dbReference>
<name>A0ABP9PC96_9BACT</name>
<dbReference type="InterPro" id="IPR009056">
    <property type="entry name" value="Cyt_c-like_dom"/>
</dbReference>
<gene>
    <name evidence="6" type="ORF">GCM10023213_34150</name>
</gene>
<dbReference type="PANTHER" id="PTHR33546">
    <property type="entry name" value="LARGE, MULTIFUNCTIONAL SECRETED PROTEIN-RELATED"/>
    <property type="match status" value="1"/>
</dbReference>
<feature type="domain" description="Cytochrome c" evidence="5">
    <location>
        <begin position="827"/>
        <end position="958"/>
    </location>
</feature>
<dbReference type="Proteomes" id="UP001499852">
    <property type="component" value="Unassembled WGS sequence"/>
</dbReference>
<dbReference type="InterPro" id="IPR011042">
    <property type="entry name" value="6-blade_b-propeller_TolB-like"/>
</dbReference>
<evidence type="ECO:0000256" key="2">
    <source>
        <dbReference type="ARBA" id="ARBA00022723"/>
    </source>
</evidence>
<evidence type="ECO:0000256" key="4">
    <source>
        <dbReference type="PROSITE-ProRule" id="PRU00433"/>
    </source>
</evidence>
<proteinExistence type="predicted"/>
<dbReference type="InterPro" id="IPR013427">
    <property type="entry name" value="Haem-bd_dom_put"/>
</dbReference>
<dbReference type="SUPFAM" id="SSF46626">
    <property type="entry name" value="Cytochrome c"/>
    <property type="match status" value="1"/>
</dbReference>
<dbReference type="NCBIfam" id="TIGR02603">
    <property type="entry name" value="CxxCH_TIGR02603"/>
    <property type="match status" value="1"/>
</dbReference>
<dbReference type="SUPFAM" id="SSF50952">
    <property type="entry name" value="Soluble quinoprotein glucose dehydrogenase"/>
    <property type="match status" value="1"/>
</dbReference>
<dbReference type="RefSeq" id="WP_345737605.1">
    <property type="nucleotide sequence ID" value="NZ_BAABIA010000007.1"/>
</dbReference>
<evidence type="ECO:0000256" key="3">
    <source>
        <dbReference type="ARBA" id="ARBA00023004"/>
    </source>
</evidence>
<dbReference type="InterPro" id="IPR013428">
    <property type="entry name" value="Membrane-bound_put_N"/>
</dbReference>
<dbReference type="Pfam" id="PF23500">
    <property type="entry name" value="DUF7133"/>
    <property type="match status" value="1"/>
</dbReference>
<dbReference type="InterPro" id="IPR016024">
    <property type="entry name" value="ARM-type_fold"/>
</dbReference>
<dbReference type="InterPro" id="IPR055557">
    <property type="entry name" value="DUF7133"/>
</dbReference>
<keyword evidence="1 4" id="KW-0349">Heme</keyword>
<dbReference type="SUPFAM" id="SSF48371">
    <property type="entry name" value="ARM repeat"/>
    <property type="match status" value="1"/>
</dbReference>
<dbReference type="Gene3D" id="2.120.10.30">
    <property type="entry name" value="TolB, C-terminal domain"/>
    <property type="match status" value="1"/>
</dbReference>
<dbReference type="EMBL" id="BAABIA010000007">
    <property type="protein sequence ID" value="GAA5144282.1"/>
    <property type="molecule type" value="Genomic_DNA"/>
</dbReference>
<dbReference type="NCBIfam" id="TIGR02604">
    <property type="entry name" value="Piru_Ver_Nterm"/>
    <property type="match status" value="1"/>
</dbReference>
<sequence length="964" mass="106441">MRFIPLLLALPCALLADFPKVYNSDPGDAQPPTPQQALAKLKLPEGFQATLFAAEPDVQNPVAMAWDAKGRMWVAENYTYAERSKRFDLALRDRVIILEDKDNDGVAETRKVFADDVQMLTSVEVGHGGVWLMCPPQVLFIPDANGDDIPDGPPQVMIDGFTVAKDNYHNFANGLRWGPDGWLYGRCGHSCPASLGVPGTPEAERIPMKGGIWRFHPQRKTVEVLTHGTTNPWGHDWDKNGELFFINTVTGHLWHLMPGAHLHDTSPSLNPGVYHRLDTIADHYHFDTSGSWQDSRDGKANDLGGGHAHIGMMIYQADQWPNQYRDKLFTLNMHGRRANVERLERHGSGYVGKHEPDVFLTEDEWFRGIEISTGPDGSGYLLDWSDTGECHDSTGVHRTSGRIFKISYGKPAAPQPALYPRCLIGEGKLPTLWKQYQAGKTTPALLQTLLKNENEYVRAWAIRLLTDHWPLDTLKSQRPAGADAASAFDESIYTSLVSIAASDPSSAIRLTLASTLQRLPLKHRAALARALVKHEGDAEDKFLPSLVWYGLIPLGDSDPQALVTVAKDSQWPETTRWITRNLAGRLEKNPAPLNALLTDAATRSPAHRSAILQGLGEAFQGWRKAPKPEAWDAFVASFPKDEAIYSTSFAPAIRELSTLFGDGRALDEVKALALNDKAPLENRIAALKTLIDARPEDLRRVCEKLLQTRGLNGLAAQGLTQFDDPAIGQKLATSYRQFSPEDRPTIIAALVSRPTFAKALLNQIAAGKIPRTDLSAFHARQIRGLNNESLTKSLTEVWGELRDSAGDKAKLIEELKAKLTPDVLAKADLSKGRTMYQICAACHVMYGEGGKVGPDLTGSGRSNLDYLLENIVDPSGVVSADYRMSMLTLKDGRVLSGVIARQNDRTLTLRLMTEETTVEKSEITKQDTSPVSMMPEGLLMAFQPDQVRDLIAYLMHPSQVPLPK</sequence>
<dbReference type="PROSITE" id="PS51007">
    <property type="entry name" value="CYTC"/>
    <property type="match status" value="1"/>
</dbReference>
<evidence type="ECO:0000313" key="6">
    <source>
        <dbReference type="EMBL" id="GAA5144282.1"/>
    </source>
</evidence>
<accession>A0ABP9PC96</accession>
<evidence type="ECO:0000256" key="1">
    <source>
        <dbReference type="ARBA" id="ARBA00022617"/>
    </source>
</evidence>